<dbReference type="EMBL" id="FNQE01000060">
    <property type="protein sequence ID" value="SDZ40426.1"/>
    <property type="molecule type" value="Genomic_DNA"/>
</dbReference>
<dbReference type="OrthoDB" id="2001341at2"/>
<gene>
    <name evidence="1" type="ORF">SAMN05660462_03050</name>
</gene>
<name>A0A1H3SQZ2_9FIRM</name>
<keyword evidence="2" id="KW-1185">Reference proteome</keyword>
<dbReference type="Proteomes" id="UP000198625">
    <property type="component" value="Unassembled WGS sequence"/>
</dbReference>
<sequence length="146" mass="16411">MPKARKYDYEKIVNIYNESGNQAALEYIAQNYGSKAPRGVILRIKNSPGFSFDSINDKIIASSASEGEIFMGIEELCNKKAANEITTHKTVSVNGTSNIALELLYKDLMQEKLMELSKYIKLNRYSNTVIIDKTALKMDGYQVTIN</sequence>
<accession>A0A1H3SQZ2</accession>
<organism evidence="1 2">
    <name type="scientific">Proteiniborus ethanoligenes</name>
    <dbReference type="NCBI Taxonomy" id="415015"/>
    <lineage>
        <taxon>Bacteria</taxon>
        <taxon>Bacillati</taxon>
        <taxon>Bacillota</taxon>
        <taxon>Clostridia</taxon>
        <taxon>Eubacteriales</taxon>
        <taxon>Proteiniborus</taxon>
    </lineage>
</organism>
<dbReference type="AlphaFoldDB" id="A0A1H3SQZ2"/>
<protein>
    <submittedName>
        <fullName evidence="1">Uncharacterized protein</fullName>
    </submittedName>
</protein>
<reference evidence="1 2" key="1">
    <citation type="submission" date="2016-10" db="EMBL/GenBank/DDBJ databases">
        <authorList>
            <person name="de Groot N.N."/>
        </authorList>
    </citation>
    <scope>NUCLEOTIDE SEQUENCE [LARGE SCALE GENOMIC DNA]</scope>
    <source>
        <strain evidence="1 2">DSM 21650</strain>
    </source>
</reference>
<evidence type="ECO:0000313" key="1">
    <source>
        <dbReference type="EMBL" id="SDZ40426.1"/>
    </source>
</evidence>
<evidence type="ECO:0000313" key="2">
    <source>
        <dbReference type="Proteomes" id="UP000198625"/>
    </source>
</evidence>
<dbReference type="RefSeq" id="WP_091733191.1">
    <property type="nucleotide sequence ID" value="NZ_FNQE01000060.1"/>
</dbReference>
<dbReference type="STRING" id="415015.SAMN05660462_03050"/>
<proteinExistence type="predicted"/>